<proteinExistence type="inferred from homology"/>
<comment type="function">
    <text evidence="1 7">RNaseP catalyzes the removal of the 5'-leader sequence from pre-tRNA to produce the mature 5'-terminus. It can also cleave other RNA substrates such as 4.5S RNA. The protein component plays an auxiliary but essential role in vivo by binding to the 5'-leader sequence and broadening the substrate specificity of the ribozyme.</text>
</comment>
<name>A0A328KFR3_9LACT</name>
<dbReference type="GO" id="GO:0004526">
    <property type="term" value="F:ribonuclease P activity"/>
    <property type="evidence" value="ECO:0007669"/>
    <property type="project" value="UniProtKB-UniRule"/>
</dbReference>
<keyword evidence="3 7" id="KW-0540">Nuclease</keyword>
<reference evidence="8 9" key="1">
    <citation type="submission" date="2019-07" db="EMBL/GenBank/DDBJ databases">
        <title>Genome assembly of a nasal isolate of Dolosigranulum pigrum from a chronic sinusitis patient.</title>
        <authorList>
            <person name="Baig S."/>
            <person name="Overballe-Petersen S."/>
            <person name="Kaspar U."/>
            <person name="Rendboe A."/>
            <person name="de Man T."/>
            <person name="Liu C."/>
            <person name="Price L.B."/>
            <person name="Stegger M."/>
            <person name="Becker K."/>
            <person name="Skytt Andersen P."/>
        </authorList>
    </citation>
    <scope>NUCLEOTIDE SEQUENCE [LARGE SCALE GENOMIC DNA]</scope>
    <source>
        <strain evidence="8 9">83VPs-KB5</strain>
    </source>
</reference>
<dbReference type="KEGG" id="dpm:FNV33_00205"/>
<dbReference type="Pfam" id="PF00825">
    <property type="entry name" value="Ribonuclease_P"/>
    <property type="match status" value="1"/>
</dbReference>
<evidence type="ECO:0000256" key="5">
    <source>
        <dbReference type="ARBA" id="ARBA00022801"/>
    </source>
</evidence>
<accession>A0A328KFR3</accession>
<dbReference type="EC" id="3.1.26.5" evidence="7"/>
<evidence type="ECO:0000313" key="8">
    <source>
        <dbReference type="EMBL" id="QDO90552.1"/>
    </source>
</evidence>
<dbReference type="GO" id="GO:0000049">
    <property type="term" value="F:tRNA binding"/>
    <property type="evidence" value="ECO:0007669"/>
    <property type="project" value="UniProtKB-UniRule"/>
</dbReference>
<evidence type="ECO:0000256" key="6">
    <source>
        <dbReference type="ARBA" id="ARBA00022884"/>
    </source>
</evidence>
<comment type="subunit">
    <text evidence="7">Consists of a catalytic RNA component (M1 or rnpB) and a protein subunit.</text>
</comment>
<keyword evidence="6 7" id="KW-0694">RNA-binding</keyword>
<sequence length="119" mass="13861">MKKAYRVKSESDFQYVFDQGRSVANRQFVIYWLKKPQQPHFRVGISVSKRLGNAVVRNQVKRKIRQAILECDQTQRLIHEVDFIVIARQPAVTMSVAECKQSLLHVLNLAQLTVQPKRN</sequence>
<protein>
    <recommendedName>
        <fullName evidence="7">Ribonuclease P protein component</fullName>
        <shortName evidence="7">RNase P protein</shortName>
        <shortName evidence="7">RNaseP protein</shortName>
        <ecNumber evidence="7">3.1.26.5</ecNumber>
    </recommendedName>
    <alternativeName>
        <fullName evidence="7">Protein C5</fullName>
    </alternativeName>
</protein>
<comment type="similarity">
    <text evidence="7">Belongs to the RnpA family.</text>
</comment>
<gene>
    <name evidence="7 8" type="primary">rnpA</name>
    <name evidence="8" type="ORF">FNV33_00205</name>
</gene>
<evidence type="ECO:0000256" key="3">
    <source>
        <dbReference type="ARBA" id="ARBA00022722"/>
    </source>
</evidence>
<dbReference type="InterPro" id="IPR020539">
    <property type="entry name" value="RNase_P_CS"/>
</dbReference>
<dbReference type="GO" id="GO:0001682">
    <property type="term" value="P:tRNA 5'-leader removal"/>
    <property type="evidence" value="ECO:0007669"/>
    <property type="project" value="UniProtKB-UniRule"/>
</dbReference>
<dbReference type="InterPro" id="IPR020568">
    <property type="entry name" value="Ribosomal_Su5_D2-typ_SF"/>
</dbReference>
<dbReference type="AlphaFoldDB" id="A0A328KFR3"/>
<evidence type="ECO:0000313" key="9">
    <source>
        <dbReference type="Proteomes" id="UP000315953"/>
    </source>
</evidence>
<dbReference type="NCBIfam" id="TIGR00188">
    <property type="entry name" value="rnpA"/>
    <property type="match status" value="1"/>
</dbReference>
<dbReference type="PANTHER" id="PTHR33992">
    <property type="entry name" value="RIBONUCLEASE P PROTEIN COMPONENT"/>
    <property type="match status" value="1"/>
</dbReference>
<organism evidence="8 9">
    <name type="scientific">Dolosigranulum pigrum</name>
    <dbReference type="NCBI Taxonomy" id="29394"/>
    <lineage>
        <taxon>Bacteria</taxon>
        <taxon>Bacillati</taxon>
        <taxon>Bacillota</taxon>
        <taxon>Bacilli</taxon>
        <taxon>Lactobacillales</taxon>
        <taxon>Carnobacteriaceae</taxon>
        <taxon>Dolosigranulum</taxon>
    </lineage>
</organism>
<dbReference type="Proteomes" id="UP000315953">
    <property type="component" value="Chromosome"/>
</dbReference>
<dbReference type="InterPro" id="IPR014721">
    <property type="entry name" value="Ribsml_uS5_D2-typ_fold_subgr"/>
</dbReference>
<evidence type="ECO:0000256" key="2">
    <source>
        <dbReference type="ARBA" id="ARBA00022694"/>
    </source>
</evidence>
<dbReference type="GO" id="GO:0042781">
    <property type="term" value="F:3'-tRNA processing endoribonuclease activity"/>
    <property type="evidence" value="ECO:0007669"/>
    <property type="project" value="TreeGrafter"/>
</dbReference>
<dbReference type="Gene3D" id="3.30.230.10">
    <property type="match status" value="1"/>
</dbReference>
<dbReference type="PROSITE" id="PS00648">
    <property type="entry name" value="RIBONUCLEASE_P"/>
    <property type="match status" value="1"/>
</dbReference>
<dbReference type="InterPro" id="IPR000100">
    <property type="entry name" value="RNase_P"/>
</dbReference>
<evidence type="ECO:0000256" key="4">
    <source>
        <dbReference type="ARBA" id="ARBA00022759"/>
    </source>
</evidence>
<evidence type="ECO:0000256" key="7">
    <source>
        <dbReference type="HAMAP-Rule" id="MF_00227"/>
    </source>
</evidence>
<dbReference type="PANTHER" id="PTHR33992:SF1">
    <property type="entry name" value="RIBONUCLEASE P PROTEIN COMPONENT"/>
    <property type="match status" value="1"/>
</dbReference>
<evidence type="ECO:0000256" key="1">
    <source>
        <dbReference type="ARBA" id="ARBA00002663"/>
    </source>
</evidence>
<dbReference type="FunFam" id="3.30.230.10:FF:000021">
    <property type="entry name" value="Ribonuclease P protein component"/>
    <property type="match status" value="1"/>
</dbReference>
<dbReference type="RefSeq" id="WP_111949530.1">
    <property type="nucleotide sequence ID" value="NZ_CP040413.1"/>
</dbReference>
<keyword evidence="4 7" id="KW-0255">Endonuclease</keyword>
<keyword evidence="2 7" id="KW-0819">tRNA processing</keyword>
<dbReference type="EMBL" id="CP041626">
    <property type="protein sequence ID" value="QDO90552.1"/>
    <property type="molecule type" value="Genomic_DNA"/>
</dbReference>
<dbReference type="HAMAP" id="MF_00227">
    <property type="entry name" value="RNase_P"/>
    <property type="match status" value="1"/>
</dbReference>
<dbReference type="GO" id="GO:0030677">
    <property type="term" value="C:ribonuclease P complex"/>
    <property type="evidence" value="ECO:0007669"/>
    <property type="project" value="TreeGrafter"/>
</dbReference>
<keyword evidence="5 7" id="KW-0378">Hydrolase</keyword>
<dbReference type="SUPFAM" id="SSF54211">
    <property type="entry name" value="Ribosomal protein S5 domain 2-like"/>
    <property type="match status" value="1"/>
</dbReference>
<comment type="catalytic activity">
    <reaction evidence="7">
        <text>Endonucleolytic cleavage of RNA, removing 5'-extranucleotides from tRNA precursor.</text>
        <dbReference type="EC" id="3.1.26.5"/>
    </reaction>
</comment>